<sequence>MSKRLFVSVDLDGLSDAVAAVQERFEGVSGLRLTDPEQAHVTLKFLGDTDVDRVDDLVDALDTAVADSGVEPFEARVGGLGVFPSLDYISVVWVGVRGGAGDAELTALHEAVEERTVDVGFDPEDRDFTPHATVARMDHAGGKETVQRAVETDDPDVGRLTVDEIRLKESVLGSDGPTYRTLKSVSL</sequence>
<accession>A0AA41FYD7</accession>
<gene>
    <name evidence="3" type="primary">thpR</name>
    <name evidence="3" type="ORF">KTS37_00685</name>
</gene>
<dbReference type="SUPFAM" id="SSF55144">
    <property type="entry name" value="LigT-like"/>
    <property type="match status" value="1"/>
</dbReference>
<dbReference type="InterPro" id="IPR009097">
    <property type="entry name" value="Cyclic_Pdiesterase"/>
</dbReference>
<dbReference type="GO" id="GO:0008664">
    <property type="term" value="F:RNA 2',3'-cyclic 3'-phosphodiesterase activity"/>
    <property type="evidence" value="ECO:0007669"/>
    <property type="project" value="UniProtKB-EC"/>
</dbReference>
<dbReference type="GO" id="GO:0004113">
    <property type="term" value="F:2',3'-cyclic-nucleotide 3'-phosphodiesterase activity"/>
    <property type="evidence" value="ECO:0007669"/>
    <property type="project" value="InterPro"/>
</dbReference>
<evidence type="ECO:0000256" key="2">
    <source>
        <dbReference type="HAMAP-Rule" id="MF_01940"/>
    </source>
</evidence>
<dbReference type="NCBIfam" id="TIGR02258">
    <property type="entry name" value="2_5_ligase"/>
    <property type="match status" value="1"/>
</dbReference>
<feature type="active site" description="Proton acceptor" evidence="2">
    <location>
        <position position="131"/>
    </location>
</feature>
<organism evidence="3 4">
    <name type="scientific">Haloarcula salina</name>
    <dbReference type="NCBI Taxonomy" id="1429914"/>
    <lineage>
        <taxon>Archaea</taxon>
        <taxon>Methanobacteriati</taxon>
        <taxon>Methanobacteriota</taxon>
        <taxon>Stenosarchaea group</taxon>
        <taxon>Halobacteria</taxon>
        <taxon>Halobacteriales</taxon>
        <taxon>Haloarculaceae</taxon>
        <taxon>Haloarcula</taxon>
    </lineage>
</organism>
<comment type="function">
    <text evidence="2">Hydrolyzes RNA 2',3'-cyclic phosphodiester to an RNA 2'-phosphomonoester.</text>
</comment>
<dbReference type="InterPro" id="IPR004175">
    <property type="entry name" value="RNA_CPDase"/>
</dbReference>
<dbReference type="PANTHER" id="PTHR35561">
    <property type="entry name" value="RNA 2',3'-CYCLIC PHOSPHODIESTERASE"/>
    <property type="match status" value="1"/>
</dbReference>
<evidence type="ECO:0000313" key="4">
    <source>
        <dbReference type="Proteomes" id="UP001166304"/>
    </source>
</evidence>
<comment type="caution">
    <text evidence="3">The sequence shown here is derived from an EMBL/GenBank/DDBJ whole genome shotgun (WGS) entry which is preliminary data.</text>
</comment>
<comment type="catalytic activity">
    <reaction evidence="2">
        <text>a 3'-end 2',3'-cyclophospho-ribonucleotide-RNA + H2O = a 3'-end 2'-phospho-ribonucleotide-RNA + H(+)</text>
        <dbReference type="Rhea" id="RHEA:11828"/>
        <dbReference type="Rhea" id="RHEA-COMP:10464"/>
        <dbReference type="Rhea" id="RHEA-COMP:17353"/>
        <dbReference type="ChEBI" id="CHEBI:15377"/>
        <dbReference type="ChEBI" id="CHEBI:15378"/>
        <dbReference type="ChEBI" id="CHEBI:83064"/>
        <dbReference type="ChEBI" id="CHEBI:173113"/>
        <dbReference type="EC" id="3.1.4.58"/>
    </reaction>
</comment>
<dbReference type="HAMAP" id="MF_01940">
    <property type="entry name" value="RNA_CPDase"/>
    <property type="match status" value="1"/>
</dbReference>
<reference evidence="3" key="1">
    <citation type="submission" date="2021-06" db="EMBL/GenBank/DDBJ databases">
        <title>New haloarchaea isolates fom saline soil.</title>
        <authorList>
            <person name="Duran-Viseras A."/>
            <person name="Sanchez-Porro C.S."/>
            <person name="Ventosa A."/>
        </authorList>
    </citation>
    <scope>NUCLEOTIDE SEQUENCE</scope>
    <source>
        <strain evidence="3">JCM 18369</strain>
    </source>
</reference>
<dbReference type="Gene3D" id="3.90.1140.10">
    <property type="entry name" value="Cyclic phosphodiesterase"/>
    <property type="match status" value="1"/>
</dbReference>
<name>A0AA41FYD7_9EURY</name>
<comment type="similarity">
    <text evidence="2">Belongs to the 2H phosphoesterase superfamily. ThpR family.</text>
</comment>
<dbReference type="Proteomes" id="UP001166304">
    <property type="component" value="Unassembled WGS sequence"/>
</dbReference>
<proteinExistence type="inferred from homology"/>
<evidence type="ECO:0000313" key="3">
    <source>
        <dbReference type="EMBL" id="MBV0900289.1"/>
    </source>
</evidence>
<evidence type="ECO:0000256" key="1">
    <source>
        <dbReference type="ARBA" id="ARBA00022801"/>
    </source>
</evidence>
<feature type="short sequence motif" description="HXTX 1" evidence="2">
    <location>
        <begin position="40"/>
        <end position="43"/>
    </location>
</feature>
<dbReference type="AlphaFoldDB" id="A0AA41FYD7"/>
<dbReference type="PANTHER" id="PTHR35561:SF1">
    <property type="entry name" value="RNA 2',3'-CYCLIC PHOSPHODIESTERASE"/>
    <property type="match status" value="1"/>
</dbReference>
<dbReference type="EMBL" id="JAHQXE010000001">
    <property type="protein sequence ID" value="MBV0900289.1"/>
    <property type="molecule type" value="Genomic_DNA"/>
</dbReference>
<feature type="active site" description="Proton donor" evidence="2">
    <location>
        <position position="40"/>
    </location>
</feature>
<dbReference type="RefSeq" id="WP_162412406.1">
    <property type="nucleotide sequence ID" value="NZ_JAHQXE010000001.1"/>
</dbReference>
<dbReference type="Pfam" id="PF13563">
    <property type="entry name" value="2_5_RNA_ligase2"/>
    <property type="match status" value="1"/>
</dbReference>
<dbReference type="EC" id="3.1.4.58" evidence="2"/>
<keyword evidence="4" id="KW-1185">Reference proteome</keyword>
<keyword evidence="1 2" id="KW-0378">Hydrolase</keyword>
<protein>
    <recommendedName>
        <fullName evidence="2">RNA 2',3'-cyclic phosphodiesterase</fullName>
        <shortName evidence="2">RNA 2',3'-CPDase</shortName>
        <ecNumber evidence="2">3.1.4.58</ecNumber>
    </recommendedName>
</protein>
<feature type="short sequence motif" description="HXTX 2" evidence="2">
    <location>
        <begin position="131"/>
        <end position="134"/>
    </location>
</feature>